<evidence type="ECO:0000313" key="5">
    <source>
        <dbReference type="Proteomes" id="UP000247634"/>
    </source>
</evidence>
<dbReference type="InterPro" id="IPR054545">
    <property type="entry name" value="ApeI-like"/>
</dbReference>
<comment type="similarity">
    <text evidence="1">Belongs to the thioester dehydratase family. FabZ subfamily.</text>
</comment>
<dbReference type="Pfam" id="PF22818">
    <property type="entry name" value="ApeI-like"/>
    <property type="match status" value="1"/>
</dbReference>
<proteinExistence type="inferred from homology"/>
<keyword evidence="2" id="KW-0456">Lyase</keyword>
<evidence type="ECO:0000256" key="2">
    <source>
        <dbReference type="ARBA" id="ARBA00023239"/>
    </source>
</evidence>
<dbReference type="InterPro" id="IPR013114">
    <property type="entry name" value="FabA_FabZ"/>
</dbReference>
<reference evidence="4 5" key="1">
    <citation type="submission" date="2018-06" db="EMBL/GenBank/DDBJ databases">
        <title>The complete genome sequence of a nosiheptide producer Streptomyces actuosus ATCC 25421: deducing the ability of producing a new class III lantibiotics.</title>
        <authorList>
            <person name="Liu W."/>
            <person name="Sun F."/>
            <person name="Hu Y."/>
        </authorList>
    </citation>
    <scope>NUCLEOTIDE SEQUENCE [LARGE SCALE GENOMIC DNA]</scope>
    <source>
        <strain evidence="4 5">ATCC 25421</strain>
    </source>
</reference>
<accession>A0A2U9P3L6</accession>
<evidence type="ECO:0000313" key="4">
    <source>
        <dbReference type="EMBL" id="AWT44330.1"/>
    </source>
</evidence>
<dbReference type="PANTHER" id="PTHR30272">
    <property type="entry name" value="3-HYDROXYACYL-[ACYL-CARRIER-PROTEIN] DEHYDRATASE"/>
    <property type="match status" value="1"/>
</dbReference>
<feature type="domain" description="ApeI dehydratase-like" evidence="3">
    <location>
        <begin position="30"/>
        <end position="111"/>
    </location>
</feature>
<dbReference type="RefSeq" id="WP_110629232.1">
    <property type="nucleotide sequence ID" value="NZ_CP029788.1"/>
</dbReference>
<dbReference type="Proteomes" id="UP000247634">
    <property type="component" value="Chromosome"/>
</dbReference>
<dbReference type="EMBL" id="CP029788">
    <property type="protein sequence ID" value="AWT44330.1"/>
    <property type="molecule type" value="Genomic_DNA"/>
</dbReference>
<dbReference type="Gene3D" id="3.10.129.10">
    <property type="entry name" value="Hotdog Thioesterase"/>
    <property type="match status" value="1"/>
</dbReference>
<organism evidence="4 5">
    <name type="scientific">Streptomyces actuosus</name>
    <dbReference type="NCBI Taxonomy" id="1885"/>
    <lineage>
        <taxon>Bacteria</taxon>
        <taxon>Bacillati</taxon>
        <taxon>Actinomycetota</taxon>
        <taxon>Actinomycetes</taxon>
        <taxon>Kitasatosporales</taxon>
        <taxon>Streptomycetaceae</taxon>
        <taxon>Streptomyces</taxon>
    </lineage>
</organism>
<dbReference type="AlphaFoldDB" id="A0A2U9P3L6"/>
<dbReference type="PANTHER" id="PTHR30272:SF1">
    <property type="entry name" value="3-HYDROXYACYL-[ACYL-CARRIER-PROTEIN] DEHYDRATASE"/>
    <property type="match status" value="1"/>
</dbReference>
<dbReference type="KEGG" id="sact:DMT42_19795"/>
<protein>
    <recommendedName>
        <fullName evidence="3">ApeI dehydratase-like domain-containing protein</fullName>
    </recommendedName>
</protein>
<evidence type="ECO:0000256" key="1">
    <source>
        <dbReference type="ARBA" id="ARBA00009174"/>
    </source>
</evidence>
<dbReference type="SUPFAM" id="SSF54637">
    <property type="entry name" value="Thioesterase/thiol ester dehydrase-isomerase"/>
    <property type="match status" value="1"/>
</dbReference>
<sequence length="134" mass="14392">MGTTTYPVRPGARRMPLVAVDDVRAAGKGFVGRKTIDPGDPYLRGHFPSLTVYPGVFLVESLQQMLEVHLDGALGGVELVELGSVRFSRPALAGDEVVIEAEVDGDRGRLVTKATCSSGGQRLARITATWRCRP</sequence>
<gene>
    <name evidence="4" type="ORF">DMT42_19795</name>
</gene>
<evidence type="ECO:0000259" key="3">
    <source>
        <dbReference type="Pfam" id="PF22818"/>
    </source>
</evidence>
<dbReference type="InterPro" id="IPR029069">
    <property type="entry name" value="HotDog_dom_sf"/>
</dbReference>
<dbReference type="OrthoDB" id="9787658at2"/>
<keyword evidence="5" id="KW-1185">Reference proteome</keyword>
<name>A0A2U9P3L6_STRAS</name>
<dbReference type="GO" id="GO:0016829">
    <property type="term" value="F:lyase activity"/>
    <property type="evidence" value="ECO:0007669"/>
    <property type="project" value="UniProtKB-KW"/>
</dbReference>
<dbReference type="CDD" id="cd00493">
    <property type="entry name" value="FabA_FabZ"/>
    <property type="match status" value="1"/>
</dbReference>